<gene>
    <name evidence="1" type="ORF">RHOFW104T7_08425</name>
</gene>
<accession>A0A154QL73</accession>
<name>A0A154QL73_9GAMM</name>
<organism evidence="1 2">
    <name type="scientific">Rhodanobacter thiooxydans</name>
    <dbReference type="NCBI Taxonomy" id="416169"/>
    <lineage>
        <taxon>Bacteria</taxon>
        <taxon>Pseudomonadati</taxon>
        <taxon>Pseudomonadota</taxon>
        <taxon>Gammaproteobacteria</taxon>
        <taxon>Lysobacterales</taxon>
        <taxon>Rhodanobacteraceae</taxon>
        <taxon>Rhodanobacter</taxon>
    </lineage>
</organism>
<protein>
    <submittedName>
        <fullName evidence="1">Uncharacterized protein</fullName>
    </submittedName>
</protein>
<evidence type="ECO:0000313" key="1">
    <source>
        <dbReference type="EMBL" id="KZC24515.1"/>
    </source>
</evidence>
<comment type="caution">
    <text evidence="1">The sequence shown here is derived from an EMBL/GenBank/DDBJ whole genome shotgun (WGS) entry which is preliminary data.</text>
</comment>
<dbReference type="EMBL" id="LVJS01000026">
    <property type="protein sequence ID" value="KZC24515.1"/>
    <property type="molecule type" value="Genomic_DNA"/>
</dbReference>
<sequence length="97" mass="10809">MRAYLEGKWPDDVPLNLDQTIKWIYDNEVINRVGISQMREHFAQCPLQVEWILSVRHEGGDSAQLAQAVAATGLSADDLISKGLSVLLHKNIARGEP</sequence>
<evidence type="ECO:0000313" key="2">
    <source>
        <dbReference type="Proteomes" id="UP000076131"/>
    </source>
</evidence>
<dbReference type="Proteomes" id="UP000076131">
    <property type="component" value="Unassembled WGS sequence"/>
</dbReference>
<reference evidence="1 2" key="1">
    <citation type="journal article" date="2016" name="MBio">
        <title>Lateral Gene Transfer in a Heavy Metal-Contaminated-Groundwater Microbial Community.</title>
        <authorList>
            <person name="Hemme C.L."/>
            <person name="Green S.J."/>
            <person name="Rishishwar L."/>
            <person name="Prakash O."/>
            <person name="Pettenato A."/>
            <person name="Chakraborty R."/>
            <person name="Deutschbauer A.M."/>
            <person name="Van Nostrand J.D."/>
            <person name="Wu L."/>
            <person name="He Z."/>
            <person name="Jordan I.K."/>
            <person name="Hazen T.C."/>
            <person name="Arkin A.P."/>
            <person name="Kostka J.E."/>
            <person name="Zhou J."/>
        </authorList>
    </citation>
    <scope>NUCLEOTIDE SEQUENCE [LARGE SCALE GENOMIC DNA]</scope>
    <source>
        <strain evidence="1 2">FW104-T7</strain>
    </source>
</reference>
<keyword evidence="2" id="KW-1185">Reference proteome</keyword>
<proteinExistence type="predicted"/>
<dbReference type="AlphaFoldDB" id="A0A154QL73"/>